<gene>
    <name evidence="1" type="ORF">PGLA1383_LOCUS22648</name>
</gene>
<feature type="non-terminal residue" evidence="1">
    <location>
        <position position="125"/>
    </location>
</feature>
<dbReference type="EMBL" id="CAJNNV010016511">
    <property type="protein sequence ID" value="CAE8604488.1"/>
    <property type="molecule type" value="Genomic_DNA"/>
</dbReference>
<keyword evidence="2" id="KW-1185">Reference proteome</keyword>
<feature type="non-terminal residue" evidence="1">
    <location>
        <position position="1"/>
    </location>
</feature>
<evidence type="ECO:0000313" key="2">
    <source>
        <dbReference type="Proteomes" id="UP000654075"/>
    </source>
</evidence>
<protein>
    <submittedName>
        <fullName evidence="1">Uncharacterized protein</fullName>
    </submittedName>
</protein>
<dbReference type="OrthoDB" id="2020758at2759"/>
<dbReference type="AlphaFoldDB" id="A0A813ER56"/>
<organism evidence="1 2">
    <name type="scientific">Polarella glacialis</name>
    <name type="common">Dinoflagellate</name>
    <dbReference type="NCBI Taxonomy" id="89957"/>
    <lineage>
        <taxon>Eukaryota</taxon>
        <taxon>Sar</taxon>
        <taxon>Alveolata</taxon>
        <taxon>Dinophyceae</taxon>
        <taxon>Suessiales</taxon>
        <taxon>Suessiaceae</taxon>
        <taxon>Polarella</taxon>
    </lineage>
</organism>
<accession>A0A813ER56</accession>
<evidence type="ECO:0000313" key="1">
    <source>
        <dbReference type="EMBL" id="CAE8604488.1"/>
    </source>
</evidence>
<sequence length="125" mass="13406">VMQPLLAAVPPRGLSSDSRGSWASFESCVSGLDLDHLGVYYTANFLRQVGAAASVEIVEGTGAQEAWTVTAAGACAAERERAVRDGLDDSAPEQQQKLSRQLDKVNKREIVAWVSYEVMLPGGLR</sequence>
<reference evidence="1" key="1">
    <citation type="submission" date="2021-02" db="EMBL/GenBank/DDBJ databases">
        <authorList>
            <person name="Dougan E. K."/>
            <person name="Rhodes N."/>
            <person name="Thang M."/>
            <person name="Chan C."/>
        </authorList>
    </citation>
    <scope>NUCLEOTIDE SEQUENCE</scope>
</reference>
<comment type="caution">
    <text evidence="1">The sequence shown here is derived from an EMBL/GenBank/DDBJ whole genome shotgun (WGS) entry which is preliminary data.</text>
</comment>
<proteinExistence type="predicted"/>
<name>A0A813ER56_POLGL</name>
<dbReference type="Proteomes" id="UP000654075">
    <property type="component" value="Unassembled WGS sequence"/>
</dbReference>